<evidence type="ECO:0000256" key="8">
    <source>
        <dbReference type="ARBA" id="ARBA00047469"/>
    </source>
</evidence>
<dbReference type="PRINTS" id="PR00985">
    <property type="entry name" value="TRNASYNTHLEU"/>
</dbReference>
<evidence type="ECO:0000256" key="9">
    <source>
        <dbReference type="HAMAP-Rule" id="MF_00049"/>
    </source>
</evidence>
<organism evidence="15 16">
    <name type="scientific">Roseibium aggregatum</name>
    <dbReference type="NCBI Taxonomy" id="187304"/>
    <lineage>
        <taxon>Bacteria</taxon>
        <taxon>Pseudomonadati</taxon>
        <taxon>Pseudomonadota</taxon>
        <taxon>Alphaproteobacteria</taxon>
        <taxon>Hyphomicrobiales</taxon>
        <taxon>Stappiaceae</taxon>
        <taxon>Roseibium</taxon>
    </lineage>
</organism>
<evidence type="ECO:0000256" key="4">
    <source>
        <dbReference type="ARBA" id="ARBA00022741"/>
    </source>
</evidence>
<feature type="short sequence motif" description="'KMSKS' region" evidence="9">
    <location>
        <begin position="631"/>
        <end position="635"/>
    </location>
</feature>
<dbReference type="InterPro" id="IPR014729">
    <property type="entry name" value="Rossmann-like_a/b/a_fold"/>
</dbReference>
<feature type="domain" description="Methionyl/Leucyl tRNA synthetase" evidence="13">
    <location>
        <begin position="38"/>
        <end position="172"/>
    </location>
</feature>
<name>A0A926S998_9HYPH</name>
<dbReference type="HAMAP" id="MF_00049_B">
    <property type="entry name" value="Leu_tRNA_synth_B"/>
    <property type="match status" value="1"/>
</dbReference>
<dbReference type="GO" id="GO:0005524">
    <property type="term" value="F:ATP binding"/>
    <property type="evidence" value="ECO:0007669"/>
    <property type="project" value="UniProtKB-UniRule"/>
</dbReference>
<evidence type="ECO:0000313" key="16">
    <source>
        <dbReference type="Proteomes" id="UP000598467"/>
    </source>
</evidence>
<evidence type="ECO:0000259" key="13">
    <source>
        <dbReference type="Pfam" id="PF09334"/>
    </source>
</evidence>
<dbReference type="Proteomes" id="UP000598467">
    <property type="component" value="Unassembled WGS sequence"/>
</dbReference>
<dbReference type="GO" id="GO:0004823">
    <property type="term" value="F:leucine-tRNA ligase activity"/>
    <property type="evidence" value="ECO:0007669"/>
    <property type="project" value="UniProtKB-UniRule"/>
</dbReference>
<dbReference type="GO" id="GO:0002161">
    <property type="term" value="F:aminoacyl-tRNA deacylase activity"/>
    <property type="evidence" value="ECO:0007669"/>
    <property type="project" value="InterPro"/>
</dbReference>
<dbReference type="PROSITE" id="PS00178">
    <property type="entry name" value="AA_TRNA_LIGASE_I"/>
    <property type="match status" value="1"/>
</dbReference>
<feature type="domain" description="Aminoacyl-tRNA synthetase class Ia" evidence="11">
    <location>
        <begin position="630"/>
        <end position="669"/>
    </location>
</feature>
<comment type="caution">
    <text evidence="15">The sequence shown here is derived from an EMBL/GenBank/DDBJ whole genome shotgun (WGS) entry which is preliminary data.</text>
</comment>
<gene>
    <name evidence="9" type="primary">leuS</name>
    <name evidence="15" type="ORF">HK439_09685</name>
</gene>
<feature type="short sequence motif" description="'HIGH' region" evidence="9">
    <location>
        <begin position="43"/>
        <end position="53"/>
    </location>
</feature>
<dbReference type="InterPro" id="IPR025709">
    <property type="entry name" value="Leu_tRNA-synth_edit"/>
</dbReference>
<keyword evidence="6 9" id="KW-0648">Protein biosynthesis</keyword>
<dbReference type="AlphaFoldDB" id="A0A926S998"/>
<dbReference type="Gene3D" id="3.10.20.590">
    <property type="match status" value="1"/>
</dbReference>
<dbReference type="EC" id="6.1.1.4" evidence="9"/>
<evidence type="ECO:0000313" key="15">
    <source>
        <dbReference type="EMBL" id="MBD1546534.1"/>
    </source>
</evidence>
<dbReference type="Gene3D" id="3.40.50.620">
    <property type="entry name" value="HUPs"/>
    <property type="match status" value="2"/>
</dbReference>
<evidence type="ECO:0000259" key="11">
    <source>
        <dbReference type="Pfam" id="PF00133"/>
    </source>
</evidence>
<feature type="domain" description="Aminoacyl-tRNA synthetase class Ia" evidence="11">
    <location>
        <begin position="430"/>
        <end position="587"/>
    </location>
</feature>
<dbReference type="GO" id="GO:0005829">
    <property type="term" value="C:cytosol"/>
    <property type="evidence" value="ECO:0007669"/>
    <property type="project" value="TreeGrafter"/>
</dbReference>
<evidence type="ECO:0000256" key="3">
    <source>
        <dbReference type="ARBA" id="ARBA00022598"/>
    </source>
</evidence>
<dbReference type="InterPro" id="IPR013155">
    <property type="entry name" value="M/V/L/I-tRNA-synth_anticd-bd"/>
</dbReference>
<dbReference type="NCBIfam" id="TIGR00396">
    <property type="entry name" value="leuS_bact"/>
    <property type="match status" value="1"/>
</dbReference>
<evidence type="ECO:0000256" key="2">
    <source>
        <dbReference type="ARBA" id="ARBA00022490"/>
    </source>
</evidence>
<keyword evidence="5 9" id="KW-0067">ATP-binding</keyword>
<evidence type="ECO:0000256" key="1">
    <source>
        <dbReference type="ARBA" id="ARBA00005594"/>
    </source>
</evidence>
<dbReference type="InterPro" id="IPR002302">
    <property type="entry name" value="Leu-tRNA-ligase"/>
</dbReference>
<dbReference type="Pfam" id="PF08264">
    <property type="entry name" value="Anticodon_1"/>
    <property type="match status" value="1"/>
</dbReference>
<dbReference type="Pfam" id="PF00133">
    <property type="entry name" value="tRNA-synt_1"/>
    <property type="match status" value="2"/>
</dbReference>
<feature type="domain" description="Leucyl-tRNA synthetase editing" evidence="14">
    <location>
        <begin position="222"/>
        <end position="412"/>
    </location>
</feature>
<dbReference type="FunFam" id="1.10.730.10:FF:000002">
    <property type="entry name" value="Leucine--tRNA ligase"/>
    <property type="match status" value="1"/>
</dbReference>
<evidence type="ECO:0000259" key="14">
    <source>
        <dbReference type="Pfam" id="PF13603"/>
    </source>
</evidence>
<evidence type="ECO:0000256" key="5">
    <source>
        <dbReference type="ARBA" id="ARBA00022840"/>
    </source>
</evidence>
<dbReference type="InterPro" id="IPR015413">
    <property type="entry name" value="Methionyl/Leucyl_tRNA_Synth"/>
</dbReference>
<dbReference type="PANTHER" id="PTHR43740:SF2">
    <property type="entry name" value="LEUCINE--TRNA LIGASE, MITOCHONDRIAL"/>
    <property type="match status" value="1"/>
</dbReference>
<feature type="domain" description="Methionyl/Valyl/Leucyl/Isoleucyl-tRNA synthetase anticodon-binding" evidence="12">
    <location>
        <begin position="715"/>
        <end position="837"/>
    </location>
</feature>
<keyword evidence="7 9" id="KW-0030">Aminoacyl-tRNA synthetase</keyword>
<comment type="catalytic activity">
    <reaction evidence="8 9">
        <text>tRNA(Leu) + L-leucine + ATP = L-leucyl-tRNA(Leu) + AMP + diphosphate</text>
        <dbReference type="Rhea" id="RHEA:11688"/>
        <dbReference type="Rhea" id="RHEA-COMP:9613"/>
        <dbReference type="Rhea" id="RHEA-COMP:9622"/>
        <dbReference type="ChEBI" id="CHEBI:30616"/>
        <dbReference type="ChEBI" id="CHEBI:33019"/>
        <dbReference type="ChEBI" id="CHEBI:57427"/>
        <dbReference type="ChEBI" id="CHEBI:78442"/>
        <dbReference type="ChEBI" id="CHEBI:78494"/>
        <dbReference type="ChEBI" id="CHEBI:456215"/>
        <dbReference type="EC" id="6.1.1.4"/>
    </reaction>
</comment>
<dbReference type="CDD" id="cd07958">
    <property type="entry name" value="Anticodon_Ia_Leu_BEm"/>
    <property type="match status" value="1"/>
</dbReference>
<dbReference type="Gene3D" id="2.20.28.290">
    <property type="match status" value="1"/>
</dbReference>
<proteinExistence type="inferred from homology"/>
<feature type="binding site" evidence="9">
    <location>
        <position position="634"/>
    </location>
    <ligand>
        <name>ATP</name>
        <dbReference type="ChEBI" id="CHEBI:30616"/>
    </ligand>
</feature>
<dbReference type="PANTHER" id="PTHR43740">
    <property type="entry name" value="LEUCYL-TRNA SYNTHETASE"/>
    <property type="match status" value="1"/>
</dbReference>
<dbReference type="Pfam" id="PF13603">
    <property type="entry name" value="tRNA-synt_1_2"/>
    <property type="match status" value="1"/>
</dbReference>
<sequence length="872" mass="98342">MATERYNARDVEARWQKTWNDKNVFVTNNDDPREKYYVLEMFPYPSGRIHMGHVRNYAMGDVVARYKRAKGFNVLHPMGWDAFGMPAENAAMQNKVHPKDWTYENIAFMRDQLKIMGLSLDWSREFATCDVEYYTQQQRLFLQFLEAGLVYRKNAKVNWDPVDMTVLANEQVIDGRGWRSGALVEQRELTQWFFKISDYSEDLLEALDTLDRWPDKVRLMQKNWIGRSEGLRVRFEFTTPAPTGDKVLEIFTTRPDTLFGASFMGLSPDHPISAKLAETNPELKAFIEECRRIGTSEEAIEKAEKKGIDTGLRVKHPLDDSIELPVYVANFILMDYGTGAIFACPAHDQRDLDFARKYGLPVKPVVLPKDADPATFEIGDEAFTDDGAIFNSGFMDGMSIADAKEAVAKKLEAITIDGAPQATRQVNYRLRDWGISRQRYWGCPIPVIHCDDCGVVPEKDENLPVQLPDDINFDKPGNPLDRHPTWRNTTCPKCGKAARRETDTMDTFVDSSWYFARFTEPRCDRPTDPKAANDWLPVDQYIGGIEHAILHLLYSRFFTRAMQKVGALDLKEPFKGLFTQGMVTHETYRLGDGANGQWVSPAEIKIEDVDGTRSATMISSGEPVTIGSIEKMSKSKKNTVDPTDIIETYGADTARWFMLSDSPPERDVIWTEEGVQGSWRFVQRVWRLIGDIAEKTGPRGAAPAFSDAAAGLRGATHKTLAAVSKDLESLGFNRAVARIYEFVNQIGKALHDGVDSPDMAYAVREAGEYLTQMMAPMMPHLAEECWQALGQKGLISETAWPAVDESLLVDDTVTLPIQINGKKRGEITVQRDASKEAVEAATLQLDFVQRVLEGRAPRKIIVVPQRIVNVVA</sequence>
<evidence type="ECO:0000256" key="10">
    <source>
        <dbReference type="RuleBase" id="RU363035"/>
    </source>
</evidence>
<dbReference type="InterPro" id="IPR001412">
    <property type="entry name" value="aa-tRNA-synth_I_CS"/>
</dbReference>
<dbReference type="SUPFAM" id="SSF47323">
    <property type="entry name" value="Anticodon-binding domain of a subclass of class I aminoacyl-tRNA synthetases"/>
    <property type="match status" value="1"/>
</dbReference>
<dbReference type="RefSeq" id="WP_190291200.1">
    <property type="nucleotide sequence ID" value="NZ_JABFCZ010000009.1"/>
</dbReference>
<dbReference type="InterPro" id="IPR009008">
    <property type="entry name" value="Val/Leu/Ile-tRNA-synth_edit"/>
</dbReference>
<dbReference type="SUPFAM" id="SSF50677">
    <property type="entry name" value="ValRS/IleRS/LeuRS editing domain"/>
    <property type="match status" value="1"/>
</dbReference>
<dbReference type="CDD" id="cd00812">
    <property type="entry name" value="LeuRS_core"/>
    <property type="match status" value="1"/>
</dbReference>
<dbReference type="Pfam" id="PF09334">
    <property type="entry name" value="tRNA-synt_1g"/>
    <property type="match status" value="1"/>
</dbReference>
<protein>
    <recommendedName>
        <fullName evidence="9">Leucine--tRNA ligase</fullName>
        <ecNumber evidence="9">6.1.1.4</ecNumber>
    </recommendedName>
    <alternativeName>
        <fullName evidence="9">Leucyl-tRNA synthetase</fullName>
        <shortName evidence="9">LeuRS</shortName>
    </alternativeName>
</protein>
<keyword evidence="2 9" id="KW-0963">Cytoplasm</keyword>
<evidence type="ECO:0000256" key="6">
    <source>
        <dbReference type="ARBA" id="ARBA00022917"/>
    </source>
</evidence>
<dbReference type="GO" id="GO:0006429">
    <property type="term" value="P:leucyl-tRNA aminoacylation"/>
    <property type="evidence" value="ECO:0007669"/>
    <property type="project" value="UniProtKB-UniRule"/>
</dbReference>
<reference evidence="15" key="1">
    <citation type="submission" date="2020-05" db="EMBL/GenBank/DDBJ databases">
        <title>Identification of trans-AT polyketide cluster in two marine bacteria, producers of a novel glutaramide-containing polyketide sesbanimide D and analogs.</title>
        <authorList>
            <person name="Kacar D."/>
            <person name="Rodriguez P."/>
            <person name="Canedo L."/>
            <person name="Gonzalez E."/>
            <person name="Galan B."/>
            <person name="De La Calle F."/>
            <person name="Garcia J.L."/>
        </authorList>
    </citation>
    <scope>NUCLEOTIDE SEQUENCE</scope>
    <source>
        <strain evidence="15">PHM038</strain>
    </source>
</reference>
<keyword evidence="3 9" id="KW-0436">Ligase</keyword>
<comment type="subcellular location">
    <subcellularLocation>
        <location evidence="9">Cytoplasm</location>
    </subcellularLocation>
</comment>
<dbReference type="FunFam" id="3.40.50.620:FF:000003">
    <property type="entry name" value="Leucine--tRNA ligase"/>
    <property type="match status" value="1"/>
</dbReference>
<dbReference type="EMBL" id="JABFCZ010000009">
    <property type="protein sequence ID" value="MBD1546534.1"/>
    <property type="molecule type" value="Genomic_DNA"/>
</dbReference>
<evidence type="ECO:0000256" key="7">
    <source>
        <dbReference type="ARBA" id="ARBA00023146"/>
    </source>
</evidence>
<dbReference type="InterPro" id="IPR002300">
    <property type="entry name" value="aa-tRNA-synth_Ia"/>
</dbReference>
<accession>A0A926S998</accession>
<keyword evidence="4 9" id="KW-0547">Nucleotide-binding</keyword>
<dbReference type="SUPFAM" id="SSF52374">
    <property type="entry name" value="Nucleotidylyl transferase"/>
    <property type="match status" value="1"/>
</dbReference>
<evidence type="ECO:0000259" key="12">
    <source>
        <dbReference type="Pfam" id="PF08264"/>
    </source>
</evidence>
<dbReference type="Gene3D" id="1.10.730.10">
    <property type="entry name" value="Isoleucyl-tRNA Synthetase, Domain 1"/>
    <property type="match status" value="2"/>
</dbReference>
<comment type="similarity">
    <text evidence="1 9 10">Belongs to the class-I aminoacyl-tRNA synthetase family.</text>
</comment>
<dbReference type="InterPro" id="IPR009080">
    <property type="entry name" value="tRNAsynth_Ia_anticodon-bd"/>
</dbReference>